<dbReference type="Proteomes" id="UP001281761">
    <property type="component" value="Unassembled WGS sequence"/>
</dbReference>
<organism evidence="1 2">
    <name type="scientific">Blattamonas nauphoetae</name>
    <dbReference type="NCBI Taxonomy" id="2049346"/>
    <lineage>
        <taxon>Eukaryota</taxon>
        <taxon>Metamonada</taxon>
        <taxon>Preaxostyla</taxon>
        <taxon>Oxymonadida</taxon>
        <taxon>Blattamonas</taxon>
    </lineage>
</organism>
<gene>
    <name evidence="1" type="ORF">BLNAU_22416</name>
</gene>
<comment type="caution">
    <text evidence="1">The sequence shown here is derived from an EMBL/GenBank/DDBJ whole genome shotgun (WGS) entry which is preliminary data.</text>
</comment>
<proteinExistence type="predicted"/>
<name>A0ABQ9WXA5_9EUKA</name>
<evidence type="ECO:0000313" key="1">
    <source>
        <dbReference type="EMBL" id="KAK2942655.1"/>
    </source>
</evidence>
<dbReference type="EMBL" id="JARBJD010000391">
    <property type="protein sequence ID" value="KAK2942655.1"/>
    <property type="molecule type" value="Genomic_DNA"/>
</dbReference>
<protein>
    <submittedName>
        <fullName evidence="1">Uncharacterized protein</fullName>
    </submittedName>
</protein>
<accession>A0ABQ9WXA5</accession>
<evidence type="ECO:0000313" key="2">
    <source>
        <dbReference type="Proteomes" id="UP001281761"/>
    </source>
</evidence>
<keyword evidence="2" id="KW-1185">Reference proteome</keyword>
<sequence>MPAQNSSRCKLIIDTDISVEKGDDPCDFTTIHSSPTGIDDHQTLCRFLLSPEDTTTTKLSVANSRALRDSAVCLDNKRSVRSTSSATFTVSCIHWADLVSDDIVICSEHCCSNAGNIAQRENYRSASKNGWRMFQSIPTTKISSVRPLSSLICPCKAQTATMAQTNIVSPFVRIQRNCVVLTLSGRVLPHDHILNPENPPDLMDSHR</sequence>
<reference evidence="1 2" key="1">
    <citation type="journal article" date="2022" name="bioRxiv">
        <title>Genomics of Preaxostyla Flagellates Illuminates Evolutionary Transitions and the Path Towards Mitochondrial Loss.</title>
        <authorList>
            <person name="Novak L.V.F."/>
            <person name="Treitli S.C."/>
            <person name="Pyrih J."/>
            <person name="Halakuc P."/>
            <person name="Pipaliya S.V."/>
            <person name="Vacek V."/>
            <person name="Brzon O."/>
            <person name="Soukal P."/>
            <person name="Eme L."/>
            <person name="Dacks J.B."/>
            <person name="Karnkowska A."/>
            <person name="Elias M."/>
            <person name="Hampl V."/>
        </authorList>
    </citation>
    <scope>NUCLEOTIDE SEQUENCE [LARGE SCALE GENOMIC DNA]</scope>
    <source>
        <strain evidence="1">NAU3</strain>
        <tissue evidence="1">Gut</tissue>
    </source>
</reference>